<keyword evidence="3" id="KW-1185">Reference proteome</keyword>
<gene>
    <name evidence="2" type="ORF">CALCODRAFT_504535</name>
</gene>
<proteinExistence type="predicted"/>
<dbReference type="Proteomes" id="UP000076842">
    <property type="component" value="Unassembled WGS sequence"/>
</dbReference>
<evidence type="ECO:0000256" key="1">
    <source>
        <dbReference type="SAM" id="MobiDB-lite"/>
    </source>
</evidence>
<accession>A0A165CCV0</accession>
<dbReference type="AlphaFoldDB" id="A0A165CCV0"/>
<feature type="region of interest" description="Disordered" evidence="1">
    <location>
        <begin position="13"/>
        <end position="32"/>
    </location>
</feature>
<name>A0A165CCV0_9BASI</name>
<organism evidence="2 3">
    <name type="scientific">Calocera cornea HHB12733</name>
    <dbReference type="NCBI Taxonomy" id="1353952"/>
    <lineage>
        <taxon>Eukaryota</taxon>
        <taxon>Fungi</taxon>
        <taxon>Dikarya</taxon>
        <taxon>Basidiomycota</taxon>
        <taxon>Agaricomycotina</taxon>
        <taxon>Dacrymycetes</taxon>
        <taxon>Dacrymycetales</taxon>
        <taxon>Dacrymycetaceae</taxon>
        <taxon>Calocera</taxon>
    </lineage>
</organism>
<sequence>MVPVLQTCTFLSSTPVAHRPSPPSPLTLQSIHRHFPPSRCTRTKLLRGARRSRIRSTPQRIAEVRLAEP</sequence>
<protein>
    <submittedName>
        <fullName evidence="2">Uncharacterized protein</fullName>
    </submittedName>
</protein>
<evidence type="ECO:0000313" key="2">
    <source>
        <dbReference type="EMBL" id="KZT50596.1"/>
    </source>
</evidence>
<reference evidence="2 3" key="1">
    <citation type="journal article" date="2016" name="Mol. Biol. Evol.">
        <title>Comparative Genomics of Early-Diverging Mushroom-Forming Fungi Provides Insights into the Origins of Lignocellulose Decay Capabilities.</title>
        <authorList>
            <person name="Nagy L.G."/>
            <person name="Riley R."/>
            <person name="Tritt A."/>
            <person name="Adam C."/>
            <person name="Daum C."/>
            <person name="Floudas D."/>
            <person name="Sun H."/>
            <person name="Yadav J.S."/>
            <person name="Pangilinan J."/>
            <person name="Larsson K.H."/>
            <person name="Matsuura K."/>
            <person name="Barry K."/>
            <person name="Labutti K."/>
            <person name="Kuo R."/>
            <person name="Ohm R.A."/>
            <person name="Bhattacharya S.S."/>
            <person name="Shirouzu T."/>
            <person name="Yoshinaga Y."/>
            <person name="Martin F.M."/>
            <person name="Grigoriev I.V."/>
            <person name="Hibbett D.S."/>
        </authorList>
    </citation>
    <scope>NUCLEOTIDE SEQUENCE [LARGE SCALE GENOMIC DNA]</scope>
    <source>
        <strain evidence="2 3">HHB12733</strain>
    </source>
</reference>
<dbReference type="EMBL" id="KV424158">
    <property type="protein sequence ID" value="KZT50596.1"/>
    <property type="molecule type" value="Genomic_DNA"/>
</dbReference>
<dbReference type="InParanoid" id="A0A165CCV0"/>
<evidence type="ECO:0000313" key="3">
    <source>
        <dbReference type="Proteomes" id="UP000076842"/>
    </source>
</evidence>
<feature type="region of interest" description="Disordered" evidence="1">
    <location>
        <begin position="49"/>
        <end position="69"/>
    </location>
</feature>